<keyword evidence="15" id="KW-0325">Glycoprotein</keyword>
<feature type="disulfide bond" evidence="18">
    <location>
        <begin position="208"/>
        <end position="223"/>
    </location>
</feature>
<feature type="disulfide bond" evidence="18">
    <location>
        <begin position="1256"/>
        <end position="1274"/>
    </location>
</feature>
<dbReference type="FunFam" id="4.10.400.10:FF:000034">
    <property type="entry name" value="Low-density lipoprotein receptor-related protein 2"/>
    <property type="match status" value="1"/>
</dbReference>
<dbReference type="GO" id="GO:0005509">
    <property type="term" value="F:calcium ion binding"/>
    <property type="evidence" value="ECO:0007669"/>
    <property type="project" value="InterPro"/>
</dbReference>
<dbReference type="InterPro" id="IPR001881">
    <property type="entry name" value="EGF-like_Ca-bd_dom"/>
</dbReference>
<dbReference type="PANTHER" id="PTHR22722:SF14">
    <property type="entry name" value="MEGALIN, ISOFORM A"/>
    <property type="match status" value="1"/>
</dbReference>
<dbReference type="Gene3D" id="2.10.25.10">
    <property type="entry name" value="Laminin"/>
    <property type="match status" value="2"/>
</dbReference>
<dbReference type="GO" id="GO:0006898">
    <property type="term" value="P:receptor-mediated endocytosis"/>
    <property type="evidence" value="ECO:0007669"/>
    <property type="project" value="TreeGrafter"/>
</dbReference>
<feature type="disulfide bond" evidence="18">
    <location>
        <begin position="1177"/>
        <end position="1195"/>
    </location>
</feature>
<dbReference type="InterPro" id="IPR009030">
    <property type="entry name" value="Growth_fac_rcpt_cys_sf"/>
</dbReference>
<dbReference type="FunFam" id="2.120.10.30:FF:000241">
    <property type="entry name" value="Low-density lipoprotein receptor-related protein 6"/>
    <property type="match status" value="1"/>
</dbReference>
<evidence type="ECO:0000256" key="21">
    <source>
        <dbReference type="SAM" id="SignalP"/>
    </source>
</evidence>
<feature type="disulfide bond" evidence="18">
    <location>
        <begin position="148"/>
        <end position="160"/>
    </location>
</feature>
<evidence type="ECO:0000256" key="17">
    <source>
        <dbReference type="PROSITE-ProRule" id="PRU00076"/>
    </source>
</evidence>
<dbReference type="GO" id="GO:0005905">
    <property type="term" value="C:clathrin-coated pit"/>
    <property type="evidence" value="ECO:0007669"/>
    <property type="project" value="UniProtKB-KW"/>
</dbReference>
<dbReference type="OrthoDB" id="21182at2759"/>
<keyword evidence="5" id="KW-0254">Endocytosis</keyword>
<dbReference type="PROSITE" id="PS51120">
    <property type="entry name" value="LDLRB"/>
    <property type="match status" value="2"/>
</dbReference>
<feature type="repeat" description="LDL-receptor class B" evidence="19">
    <location>
        <begin position="772"/>
        <end position="814"/>
    </location>
</feature>
<feature type="signal peptide" evidence="21">
    <location>
        <begin position="1"/>
        <end position="23"/>
    </location>
</feature>
<feature type="compositionally biased region" description="Low complexity" evidence="20">
    <location>
        <begin position="961"/>
        <end position="970"/>
    </location>
</feature>
<feature type="disulfide bond" evidence="18">
    <location>
        <begin position="1249"/>
        <end position="1261"/>
    </location>
</feature>
<gene>
    <name evidence="23" type="primary">Lrp2_3</name>
    <name evidence="23" type="ORF">FJT64_027011</name>
</gene>
<dbReference type="InterPro" id="IPR023415">
    <property type="entry name" value="LDLR_class-A_CS"/>
</dbReference>
<evidence type="ECO:0000256" key="4">
    <source>
        <dbReference type="ARBA" id="ARBA00022536"/>
    </source>
</evidence>
<dbReference type="Proteomes" id="UP000440578">
    <property type="component" value="Unassembled WGS sequence"/>
</dbReference>
<keyword evidence="23" id="KW-0449">Lipoprotein</keyword>
<evidence type="ECO:0000256" key="18">
    <source>
        <dbReference type="PROSITE-ProRule" id="PRU00124"/>
    </source>
</evidence>
<feature type="domain" description="EGF-like" evidence="22">
    <location>
        <begin position="344"/>
        <end position="381"/>
    </location>
</feature>
<dbReference type="InterPro" id="IPR000152">
    <property type="entry name" value="EGF-type_Asp/Asn_hydroxyl_site"/>
</dbReference>
<feature type="disulfide bond" evidence="18">
    <location>
        <begin position="155"/>
        <end position="173"/>
    </location>
</feature>
<dbReference type="Pfam" id="PF00057">
    <property type="entry name" value="Ldl_recept_a"/>
    <property type="match status" value="9"/>
</dbReference>
<dbReference type="Pfam" id="PF00058">
    <property type="entry name" value="Ldl_recept_b"/>
    <property type="match status" value="1"/>
</dbReference>
<comment type="caution">
    <text evidence="23">The sequence shown here is derived from an EMBL/GenBank/DDBJ whole genome shotgun (WGS) entry which is preliminary data.</text>
</comment>
<evidence type="ECO:0000256" key="5">
    <source>
        <dbReference type="ARBA" id="ARBA00022583"/>
    </source>
</evidence>
<dbReference type="FunFam" id="4.10.400.10:FF:000121">
    <property type="entry name" value="low-density lipoprotein receptor-related protein 2"/>
    <property type="match status" value="1"/>
</dbReference>
<dbReference type="CDD" id="cd00054">
    <property type="entry name" value="EGF_CA"/>
    <property type="match status" value="1"/>
</dbReference>
<reference evidence="23 24" key="1">
    <citation type="submission" date="2019-07" db="EMBL/GenBank/DDBJ databases">
        <title>Draft genome assembly of a fouling barnacle, Amphibalanus amphitrite (Darwin, 1854): The first reference genome for Thecostraca.</title>
        <authorList>
            <person name="Kim W."/>
        </authorList>
    </citation>
    <scope>NUCLEOTIDE SEQUENCE [LARGE SCALE GENOMIC DNA]</scope>
    <source>
        <strain evidence="23">SNU_AA5</strain>
        <tissue evidence="23">Soma without cirri and trophi</tissue>
    </source>
</reference>
<evidence type="ECO:0000256" key="15">
    <source>
        <dbReference type="ARBA" id="ARBA00023180"/>
    </source>
</evidence>
<feature type="repeat" description="LDL-receptor class B" evidence="19">
    <location>
        <begin position="915"/>
        <end position="957"/>
    </location>
</feature>
<keyword evidence="3" id="KW-1003">Cell membrane</keyword>
<dbReference type="EMBL" id="VIIS01001260">
    <property type="protein sequence ID" value="KAF0300502.1"/>
    <property type="molecule type" value="Genomic_DNA"/>
</dbReference>
<evidence type="ECO:0000256" key="9">
    <source>
        <dbReference type="ARBA" id="ARBA00022837"/>
    </source>
</evidence>
<evidence type="ECO:0000256" key="10">
    <source>
        <dbReference type="ARBA" id="ARBA00022989"/>
    </source>
</evidence>
<sequence length="1348" mass="151563">MSAGVWWALCLLAAGLPMAHLYAAPRDSDVDAARYRRAATSIFDQPTTESSLSVSTDTYSTTCPTTSFMCSASQKCIPNQWVCDYQRDCPDGEDERQSCPPPVCKDGEFACGEYRWNHTYCVPNHHRCDMLQDCADGSDEKDCNYRTCLPTDHKCSSGLCIAANKKCDGYWDCRDHSDEEMWCEGTSCELNQTRCKDGKRCIEKDQECNHRNDCADGSDEVDCNFPACHEGQFRCGNGLCIPHRWKCDSSPDCADGSDEEDCQAKDCPEGQFLCETEKKCMDNTVLCDTVIDCQGGFDEENKQCSKDLCESLQCEHECRASADGGICICPEGKVLAEDGRLCEDLNECNGWGYCDHFCTNTDGSYKCLCKVGYQLNGTVCLAENSDKLRLYYAYQTKVCKYTDNSAAWYNSDKLRLYYAYQTKILRLDPRKKDVEVVANTTAASGVDYHYQKGMLFWSDTDTRKVYRSRLNQDPGTAVLNISTSSTWSPVAVAVDWIGNNVYVADMIGQKVDVFTIDGKHHAIVIGFNLTSPRDVALDPLMGYMFVADQDRIVRANMDGTELRALVSEAIYQASGVAVDIITKRVYFCDSLLDYIETVDYEGEFRFPVLRGSTNVPAPSRLALFERRVFWTDVIRQGVVQVDKFNGLPSVRNVHTDKDTPGEPRAIRAVHPLLQPQLPSPCGENSLCQHLCLLTQNTEKNGLGYRCGCEVGFYLRANKMECMPVQEFLMYSQQKFIKGQVLDPVASNMNDAMMPIVSRTARFVGLDFDYRAHKIYYSDVLLDVIYRINRDGTGRENVLASQNEGVEGLALDWISGNLYYIDSRKATLNVINTGATRIRRTLLKNLARPRAYRRPPQQGLSFLHGLTVGKESYIFFSEWDRPANISRAYADGSNVMVFKNVLLGWPNGLSIDYDSDRLYWCDALLDHVQHANLDGTDVKTITSRNIKHPFSLVIFRAAAGAGPRPTAAGAADADKEPEEPPREREELRRERAERRRLEKDLVDTRQRLQKKDNVVRMLQAELRKLQRKVRLEESDCDYDSNVSVDSARQRARRPDRVTRLDHLYVTDWRLDAIVRLNKLTGADETTVARVQESNRLFGIKVYAQDIQKINPDHPCKENNGGCDSFCFPIPDNTTASGLVAKCDCPYGMKLRSDLRRCEDAPDAEPPVEACPNEWDFTCANQRCIPNPWVCDGDDDCLDNSDEEQNCTAPTCSEEQFACASGRCMPLSFKCDSDNDCGDFSDETGCVNVTCDEHEFKCTNGRCIPSAWKCDSEDDCEDGSDEGEFCAEKTCTSYQFSCPSGHCIPQSCEKSGICIPKTWYCDGNADCLDKSDEPDSCGQVECRPSFFKCE</sequence>
<feature type="disulfide bond" evidence="17">
    <location>
        <begin position="348"/>
        <end position="358"/>
    </location>
</feature>
<comment type="caution">
    <text evidence="17">Lacks conserved residue(s) required for the propagation of feature annotation.</text>
</comment>
<dbReference type="InterPro" id="IPR056588">
    <property type="entry name" value="EGF_LRP2"/>
</dbReference>
<protein>
    <submittedName>
        <fullName evidence="23">Low-density lipoprotein receptor-related protein 2</fullName>
    </submittedName>
</protein>
<dbReference type="PROSITE" id="PS01186">
    <property type="entry name" value="EGF_2"/>
    <property type="match status" value="1"/>
</dbReference>
<keyword evidence="14" id="KW-0168">Coated pit</keyword>
<dbReference type="Gene3D" id="2.120.10.30">
    <property type="entry name" value="TolB, C-terminal domain"/>
    <property type="match status" value="3"/>
</dbReference>
<keyword evidence="4 17" id="KW-0245">EGF-like domain</keyword>
<evidence type="ECO:0000313" key="23">
    <source>
        <dbReference type="EMBL" id="KAF0300502.1"/>
    </source>
</evidence>
<feature type="disulfide bond" evidence="18">
    <location>
        <begin position="228"/>
        <end position="240"/>
    </location>
</feature>
<evidence type="ECO:0000256" key="20">
    <source>
        <dbReference type="SAM" id="MobiDB-lite"/>
    </source>
</evidence>
<dbReference type="FunFam" id="2.10.25.10:FF:000009">
    <property type="entry name" value="Low-density lipoprotein receptor isoform 1"/>
    <property type="match status" value="1"/>
</dbReference>
<dbReference type="SUPFAM" id="SSF57184">
    <property type="entry name" value="Growth factor receptor domain"/>
    <property type="match status" value="1"/>
</dbReference>
<evidence type="ECO:0000256" key="19">
    <source>
        <dbReference type="PROSITE-ProRule" id="PRU00461"/>
    </source>
</evidence>
<dbReference type="GO" id="GO:0043235">
    <property type="term" value="C:receptor complex"/>
    <property type="evidence" value="ECO:0007669"/>
    <property type="project" value="TreeGrafter"/>
</dbReference>
<evidence type="ECO:0000256" key="2">
    <source>
        <dbReference type="ARBA" id="ARBA00009939"/>
    </source>
</evidence>
<keyword evidence="12 17" id="KW-1015">Disulfide bond</keyword>
<dbReference type="GO" id="GO:0016324">
    <property type="term" value="C:apical plasma membrane"/>
    <property type="evidence" value="ECO:0007669"/>
    <property type="project" value="TreeGrafter"/>
</dbReference>
<dbReference type="InterPro" id="IPR051221">
    <property type="entry name" value="LDLR-related"/>
</dbReference>
<evidence type="ECO:0000256" key="16">
    <source>
        <dbReference type="ARBA" id="ARBA00037878"/>
    </source>
</evidence>
<comment type="similarity">
    <text evidence="2">Belongs to the LDLR family.</text>
</comment>
<evidence type="ECO:0000256" key="14">
    <source>
        <dbReference type="ARBA" id="ARBA00023176"/>
    </source>
</evidence>
<dbReference type="InterPro" id="IPR002172">
    <property type="entry name" value="LDrepeatLR_classA_rpt"/>
</dbReference>
<dbReference type="PROSITE" id="PS00010">
    <property type="entry name" value="ASX_HYDROXYL"/>
    <property type="match status" value="1"/>
</dbReference>
<feature type="disulfide bond" evidence="18">
    <location>
        <begin position="1210"/>
        <end position="1222"/>
    </location>
</feature>
<evidence type="ECO:0000256" key="3">
    <source>
        <dbReference type="ARBA" id="ARBA00022475"/>
    </source>
</evidence>
<keyword evidence="24" id="KW-1185">Reference proteome</keyword>
<comment type="subcellular location">
    <subcellularLocation>
        <location evidence="1">Cell membrane</location>
        <topology evidence="1">Single-pass type I membrane protein</topology>
    </subcellularLocation>
    <subcellularLocation>
        <location evidence="16">Membrane</location>
        <location evidence="16">Coated pit</location>
    </subcellularLocation>
</comment>
<dbReference type="PROSITE" id="PS50026">
    <property type="entry name" value="EGF_3"/>
    <property type="match status" value="1"/>
</dbReference>
<feature type="disulfide bond" evidence="18">
    <location>
        <begin position="128"/>
        <end position="143"/>
    </location>
</feature>
<feature type="disulfide bond" evidence="18">
    <location>
        <begin position="1229"/>
        <end position="1244"/>
    </location>
</feature>
<keyword evidence="6" id="KW-0812">Transmembrane</keyword>
<dbReference type="InterPro" id="IPR000742">
    <property type="entry name" value="EGF"/>
</dbReference>
<dbReference type="SMART" id="SM00181">
    <property type="entry name" value="EGF"/>
    <property type="match status" value="5"/>
</dbReference>
<dbReference type="InterPro" id="IPR000033">
    <property type="entry name" value="LDLR_classB_rpt"/>
</dbReference>
<feature type="chain" id="PRO_5025562662" evidence="21">
    <location>
        <begin position="24"/>
        <end position="1348"/>
    </location>
</feature>
<feature type="disulfide bond" evidence="18">
    <location>
        <begin position="247"/>
        <end position="262"/>
    </location>
</feature>
<dbReference type="FunFam" id="4.10.400.10:FF:000002">
    <property type="entry name" value="Low-density lipoprotein receptor-related protein 1"/>
    <property type="match status" value="1"/>
</dbReference>
<evidence type="ECO:0000313" key="24">
    <source>
        <dbReference type="Proteomes" id="UP000440578"/>
    </source>
</evidence>
<feature type="region of interest" description="Disordered" evidence="20">
    <location>
        <begin position="961"/>
        <end position="991"/>
    </location>
</feature>
<dbReference type="PROSITE" id="PS01187">
    <property type="entry name" value="EGF_CA"/>
    <property type="match status" value="1"/>
</dbReference>
<dbReference type="PRINTS" id="PR00261">
    <property type="entry name" value="LDLRECEPTOR"/>
</dbReference>
<dbReference type="Pfam" id="PF24468">
    <property type="entry name" value="EGF_LRP2"/>
    <property type="match status" value="1"/>
</dbReference>
<keyword evidence="10" id="KW-1133">Transmembrane helix</keyword>
<evidence type="ECO:0000256" key="8">
    <source>
        <dbReference type="ARBA" id="ARBA00022737"/>
    </source>
</evidence>
<dbReference type="FunFam" id="4.10.400.10:FF:000065">
    <property type="entry name" value="Transmembrane protease serine 7"/>
    <property type="match status" value="1"/>
</dbReference>
<dbReference type="SUPFAM" id="SSF57424">
    <property type="entry name" value="LDL receptor-like module"/>
    <property type="match status" value="9"/>
</dbReference>
<name>A0A6A4WC93_AMPAM</name>
<dbReference type="PROSITE" id="PS50068">
    <property type="entry name" value="LDLRA_2"/>
    <property type="match status" value="10"/>
</dbReference>
<evidence type="ECO:0000259" key="22">
    <source>
        <dbReference type="PROSITE" id="PS50026"/>
    </source>
</evidence>
<dbReference type="PROSITE" id="PS01209">
    <property type="entry name" value="LDLRA_1"/>
    <property type="match status" value="5"/>
</dbReference>
<proteinExistence type="inferred from homology"/>
<organism evidence="23 24">
    <name type="scientific">Amphibalanus amphitrite</name>
    <name type="common">Striped barnacle</name>
    <name type="synonym">Balanus amphitrite</name>
    <dbReference type="NCBI Taxonomy" id="1232801"/>
    <lineage>
        <taxon>Eukaryota</taxon>
        <taxon>Metazoa</taxon>
        <taxon>Ecdysozoa</taxon>
        <taxon>Arthropoda</taxon>
        <taxon>Crustacea</taxon>
        <taxon>Multicrustacea</taxon>
        <taxon>Cirripedia</taxon>
        <taxon>Thoracica</taxon>
        <taxon>Thoracicalcarea</taxon>
        <taxon>Balanomorpha</taxon>
        <taxon>Balanoidea</taxon>
        <taxon>Balanidae</taxon>
        <taxon>Amphibalaninae</taxon>
        <taxon>Amphibalanus</taxon>
    </lineage>
</organism>
<dbReference type="InterPro" id="IPR036055">
    <property type="entry name" value="LDL_receptor-like_sf"/>
</dbReference>
<keyword evidence="9" id="KW-0106">Calcium</keyword>
<dbReference type="SMART" id="SM00135">
    <property type="entry name" value="LY"/>
    <property type="match status" value="9"/>
</dbReference>
<feature type="compositionally biased region" description="Basic and acidic residues" evidence="20">
    <location>
        <begin position="971"/>
        <end position="991"/>
    </location>
</feature>
<keyword evidence="13 23" id="KW-0675">Receptor</keyword>
<evidence type="ECO:0000256" key="13">
    <source>
        <dbReference type="ARBA" id="ARBA00023170"/>
    </source>
</evidence>
<keyword evidence="7 21" id="KW-0732">Signal</keyword>
<evidence type="ECO:0000256" key="7">
    <source>
        <dbReference type="ARBA" id="ARBA00022729"/>
    </source>
</evidence>
<keyword evidence="11" id="KW-0472">Membrane</keyword>
<evidence type="ECO:0000256" key="12">
    <source>
        <dbReference type="ARBA" id="ARBA00023157"/>
    </source>
</evidence>
<dbReference type="SMART" id="SM00179">
    <property type="entry name" value="EGF_CA"/>
    <property type="match status" value="1"/>
</dbReference>
<dbReference type="CDD" id="cd00112">
    <property type="entry name" value="LDLa"/>
    <property type="match status" value="9"/>
</dbReference>
<accession>A0A6A4WC93</accession>
<dbReference type="Gene3D" id="4.10.400.10">
    <property type="entry name" value="Low-density Lipoprotein Receptor"/>
    <property type="match status" value="10"/>
</dbReference>
<dbReference type="SUPFAM" id="SSF63825">
    <property type="entry name" value="YWTD domain"/>
    <property type="match status" value="2"/>
</dbReference>
<feature type="disulfide bond" evidence="18">
    <location>
        <begin position="1217"/>
        <end position="1235"/>
    </location>
</feature>
<dbReference type="PANTHER" id="PTHR22722">
    <property type="entry name" value="LOW-DENSITY LIPOPROTEIN RECEPTOR-RELATED PROTEIN 2-RELATED"/>
    <property type="match status" value="1"/>
</dbReference>
<dbReference type="SMART" id="SM00192">
    <property type="entry name" value="LDLa"/>
    <property type="match status" value="10"/>
</dbReference>
<dbReference type="InterPro" id="IPR018097">
    <property type="entry name" value="EGF_Ca-bd_CS"/>
</dbReference>
<dbReference type="FunFam" id="4.10.400.10:FF:000189">
    <property type="entry name" value="low-density lipoprotein receptor 1"/>
    <property type="match status" value="1"/>
</dbReference>
<feature type="disulfide bond" evidence="18">
    <location>
        <begin position="235"/>
        <end position="253"/>
    </location>
</feature>
<dbReference type="GO" id="GO:0042562">
    <property type="term" value="F:hormone binding"/>
    <property type="evidence" value="ECO:0007669"/>
    <property type="project" value="TreeGrafter"/>
</dbReference>
<evidence type="ECO:0000256" key="11">
    <source>
        <dbReference type="ARBA" id="ARBA00023136"/>
    </source>
</evidence>
<keyword evidence="8" id="KW-0677">Repeat</keyword>
<evidence type="ECO:0000256" key="6">
    <source>
        <dbReference type="ARBA" id="ARBA00022692"/>
    </source>
</evidence>
<dbReference type="InterPro" id="IPR011042">
    <property type="entry name" value="6-blade_b-propeller_TolB-like"/>
</dbReference>
<evidence type="ECO:0000256" key="1">
    <source>
        <dbReference type="ARBA" id="ARBA00004251"/>
    </source>
</evidence>